<evidence type="ECO:0000259" key="3">
    <source>
        <dbReference type="PROSITE" id="PS00745"/>
    </source>
</evidence>
<keyword evidence="5" id="KW-1185">Reference proteome</keyword>
<reference evidence="4 5" key="1">
    <citation type="submission" date="2024-02" db="EMBL/GenBank/DDBJ databases">
        <title>Microbulbifer aestuariivivens NBRC 112533.</title>
        <authorList>
            <person name="Ichikawa N."/>
            <person name="Katano-Makiyama Y."/>
            <person name="Hidaka K."/>
        </authorList>
    </citation>
    <scope>NUCLEOTIDE SEQUENCE [LARGE SCALE GENOMIC DNA]</scope>
    <source>
        <strain evidence="4 5">NBRC 112533</strain>
    </source>
</reference>
<name>A0ABP9WNN8_9GAMM</name>
<sequence length="138" mass="15397">MLKISSSLDIPLDEIEMHAVRAQGAGGQNVNKVASAIHLRFDIPASSLPEEIKARLLALGDQRISSDGVIVIKAQRFRTQEKNRTDALERLREIVAAAARRPKKRVATKPSRAAKERRLKQKTQRAQIKSMRGKVSDH</sequence>
<evidence type="ECO:0000256" key="1">
    <source>
        <dbReference type="ARBA" id="ARBA00010835"/>
    </source>
</evidence>
<dbReference type="PROSITE" id="PS00745">
    <property type="entry name" value="RF_PROK_I"/>
    <property type="match status" value="1"/>
</dbReference>
<dbReference type="SUPFAM" id="SSF75620">
    <property type="entry name" value="Release factor"/>
    <property type="match status" value="1"/>
</dbReference>
<protein>
    <submittedName>
        <fullName evidence="4">Peptidyl-tRNA hydrolase ArfB</fullName>
    </submittedName>
</protein>
<comment type="similarity">
    <text evidence="1">Belongs to the prokaryotic/mitochondrial release factor family.</text>
</comment>
<dbReference type="NCBIfam" id="NF006718">
    <property type="entry name" value="PRK09256.1"/>
    <property type="match status" value="1"/>
</dbReference>
<dbReference type="InterPro" id="IPR045853">
    <property type="entry name" value="Pep_chain_release_fac_I_sf"/>
</dbReference>
<dbReference type="RefSeq" id="WP_345550008.1">
    <property type="nucleotide sequence ID" value="NZ_BAABRT010000008.1"/>
</dbReference>
<dbReference type="Pfam" id="PF00472">
    <property type="entry name" value="RF-1"/>
    <property type="match status" value="1"/>
</dbReference>
<dbReference type="EMBL" id="BAABRT010000008">
    <property type="protein sequence ID" value="GAA5524802.1"/>
    <property type="molecule type" value="Genomic_DNA"/>
</dbReference>
<comment type="caution">
    <text evidence="4">The sequence shown here is derived from an EMBL/GenBank/DDBJ whole genome shotgun (WGS) entry which is preliminary data.</text>
</comment>
<gene>
    <name evidence="4" type="primary">arfB</name>
    <name evidence="4" type="ORF">Maes01_01361</name>
</gene>
<evidence type="ECO:0000313" key="4">
    <source>
        <dbReference type="EMBL" id="GAA5524802.1"/>
    </source>
</evidence>
<dbReference type="Proteomes" id="UP001408594">
    <property type="component" value="Unassembled WGS sequence"/>
</dbReference>
<feature type="region of interest" description="Disordered" evidence="2">
    <location>
        <begin position="100"/>
        <end position="138"/>
    </location>
</feature>
<proteinExistence type="inferred from homology"/>
<dbReference type="PANTHER" id="PTHR47814">
    <property type="entry name" value="PEPTIDYL-TRNA HYDROLASE ARFB"/>
    <property type="match status" value="1"/>
</dbReference>
<dbReference type="Gene3D" id="3.30.160.20">
    <property type="match status" value="1"/>
</dbReference>
<feature type="domain" description="Prokaryotic-type class I peptide chain release factors" evidence="3">
    <location>
        <begin position="21"/>
        <end position="37"/>
    </location>
</feature>
<dbReference type="PANTHER" id="PTHR47814:SF1">
    <property type="entry name" value="PEPTIDYL-TRNA HYDROLASE ARFB"/>
    <property type="match status" value="1"/>
</dbReference>
<evidence type="ECO:0000313" key="5">
    <source>
        <dbReference type="Proteomes" id="UP001408594"/>
    </source>
</evidence>
<dbReference type="InterPro" id="IPR000352">
    <property type="entry name" value="Pep_chain_release_fac_I"/>
</dbReference>
<accession>A0ABP9WNN8</accession>
<evidence type="ECO:0000256" key="2">
    <source>
        <dbReference type="SAM" id="MobiDB-lite"/>
    </source>
</evidence>
<dbReference type="GO" id="GO:0016787">
    <property type="term" value="F:hydrolase activity"/>
    <property type="evidence" value="ECO:0007669"/>
    <property type="project" value="UniProtKB-KW"/>
</dbReference>
<organism evidence="4 5">
    <name type="scientific">Microbulbifer aestuariivivens</name>
    <dbReference type="NCBI Taxonomy" id="1908308"/>
    <lineage>
        <taxon>Bacteria</taxon>
        <taxon>Pseudomonadati</taxon>
        <taxon>Pseudomonadota</taxon>
        <taxon>Gammaproteobacteria</taxon>
        <taxon>Cellvibrionales</taxon>
        <taxon>Microbulbiferaceae</taxon>
        <taxon>Microbulbifer</taxon>
    </lineage>
</organism>
<keyword evidence="4" id="KW-0378">Hydrolase</keyword>